<dbReference type="PRINTS" id="PR00038">
    <property type="entry name" value="HTHLUXR"/>
</dbReference>
<dbReference type="GO" id="GO:0003677">
    <property type="term" value="F:DNA binding"/>
    <property type="evidence" value="ECO:0007669"/>
    <property type="project" value="UniProtKB-KW"/>
</dbReference>
<accession>A0A1H9WKM2</accession>
<dbReference type="AlphaFoldDB" id="A0A1H9WKM2"/>
<sequence>MEQTIVARKTLTEMEMPAQEVPVIAFVGNSVSFSDGLIRLIGSDFPDFQVKRYATLIQLADEAEAVLNATTTVVLEEAYVRHLSDDLESIQQFFPRANLALVYRDQTAVVELVRKLSRQSRLGQLCLLPMRMQYDNWRSVICLLINGEGYIHRDVINAALSPAPDVPAAVDAPLTGAVREDPNNGLTGRELQVLDLVSRGQQNKVVAAELGLSEHTVKLHMHHIINKLGVQNRTEATVWYLSLRAGAGRVSS</sequence>
<evidence type="ECO:0000313" key="6">
    <source>
        <dbReference type="Proteomes" id="UP000198885"/>
    </source>
</evidence>
<feature type="domain" description="HTH luxR-type" evidence="4">
    <location>
        <begin position="179"/>
        <end position="244"/>
    </location>
</feature>
<dbReference type="Proteomes" id="UP000198885">
    <property type="component" value="Unassembled WGS sequence"/>
</dbReference>
<evidence type="ECO:0000256" key="1">
    <source>
        <dbReference type="ARBA" id="ARBA00023015"/>
    </source>
</evidence>
<evidence type="ECO:0000313" key="5">
    <source>
        <dbReference type="EMBL" id="SES34381.1"/>
    </source>
</evidence>
<gene>
    <name evidence="5" type="ORF">SAMN04490244_11177</name>
</gene>
<dbReference type="PROSITE" id="PS00622">
    <property type="entry name" value="HTH_LUXR_1"/>
    <property type="match status" value="1"/>
</dbReference>
<evidence type="ECO:0000256" key="3">
    <source>
        <dbReference type="ARBA" id="ARBA00023163"/>
    </source>
</evidence>
<keyword evidence="1" id="KW-0805">Transcription regulation</keyword>
<dbReference type="PANTHER" id="PTHR44688">
    <property type="entry name" value="DNA-BINDING TRANSCRIPTIONAL ACTIVATOR DEVR_DOSR"/>
    <property type="match status" value="1"/>
</dbReference>
<dbReference type="PROSITE" id="PS50043">
    <property type="entry name" value="HTH_LUXR_2"/>
    <property type="match status" value="1"/>
</dbReference>
<dbReference type="CDD" id="cd06170">
    <property type="entry name" value="LuxR_C_like"/>
    <property type="match status" value="1"/>
</dbReference>
<name>A0A1H9WKM2_9RHOB</name>
<keyword evidence="2" id="KW-0238">DNA-binding</keyword>
<dbReference type="PANTHER" id="PTHR44688:SF16">
    <property type="entry name" value="DNA-BINDING TRANSCRIPTIONAL ACTIVATOR DEVR_DOSR"/>
    <property type="match status" value="1"/>
</dbReference>
<keyword evidence="6" id="KW-1185">Reference proteome</keyword>
<dbReference type="EMBL" id="FOGU01000011">
    <property type="protein sequence ID" value="SES34381.1"/>
    <property type="molecule type" value="Genomic_DNA"/>
</dbReference>
<dbReference type="InterPro" id="IPR000792">
    <property type="entry name" value="Tscrpt_reg_LuxR_C"/>
</dbReference>
<dbReference type="Pfam" id="PF00196">
    <property type="entry name" value="GerE"/>
    <property type="match status" value="1"/>
</dbReference>
<dbReference type="SUPFAM" id="SSF46894">
    <property type="entry name" value="C-terminal effector domain of the bipartite response regulators"/>
    <property type="match status" value="1"/>
</dbReference>
<proteinExistence type="predicted"/>
<dbReference type="Gene3D" id="1.10.10.10">
    <property type="entry name" value="Winged helix-like DNA-binding domain superfamily/Winged helix DNA-binding domain"/>
    <property type="match status" value="1"/>
</dbReference>
<keyword evidence="3" id="KW-0804">Transcription</keyword>
<organism evidence="5 6">
    <name type="scientific">Tranquillimonas rosea</name>
    <dbReference type="NCBI Taxonomy" id="641238"/>
    <lineage>
        <taxon>Bacteria</taxon>
        <taxon>Pseudomonadati</taxon>
        <taxon>Pseudomonadota</taxon>
        <taxon>Alphaproteobacteria</taxon>
        <taxon>Rhodobacterales</taxon>
        <taxon>Roseobacteraceae</taxon>
        <taxon>Tranquillimonas</taxon>
    </lineage>
</organism>
<dbReference type="STRING" id="641238.SAMN04490244_11177"/>
<dbReference type="SMART" id="SM00421">
    <property type="entry name" value="HTH_LUXR"/>
    <property type="match status" value="1"/>
</dbReference>
<evidence type="ECO:0000259" key="4">
    <source>
        <dbReference type="PROSITE" id="PS50043"/>
    </source>
</evidence>
<evidence type="ECO:0000256" key="2">
    <source>
        <dbReference type="ARBA" id="ARBA00023125"/>
    </source>
</evidence>
<dbReference type="InterPro" id="IPR036388">
    <property type="entry name" value="WH-like_DNA-bd_sf"/>
</dbReference>
<reference evidence="5 6" key="1">
    <citation type="submission" date="2016-10" db="EMBL/GenBank/DDBJ databases">
        <authorList>
            <person name="de Groot N.N."/>
        </authorList>
    </citation>
    <scope>NUCLEOTIDE SEQUENCE [LARGE SCALE GENOMIC DNA]</scope>
    <source>
        <strain evidence="5 6">DSM 23042</strain>
    </source>
</reference>
<dbReference type="GO" id="GO:0006355">
    <property type="term" value="P:regulation of DNA-templated transcription"/>
    <property type="evidence" value="ECO:0007669"/>
    <property type="project" value="InterPro"/>
</dbReference>
<dbReference type="InterPro" id="IPR016032">
    <property type="entry name" value="Sig_transdc_resp-reg_C-effctor"/>
</dbReference>
<protein>
    <submittedName>
        <fullName evidence="5">Regulatory protein, luxR family</fullName>
    </submittedName>
</protein>